<evidence type="ECO:0000313" key="3">
    <source>
        <dbReference type="EMBL" id="KAK3307875.1"/>
    </source>
</evidence>
<gene>
    <name evidence="3" type="ORF">B0T15DRAFT_87485</name>
</gene>
<dbReference type="Gene3D" id="3.40.50.10490">
    <property type="entry name" value="Glucose-6-phosphate isomerase like protein, domain 1"/>
    <property type="match status" value="1"/>
</dbReference>
<dbReference type="PANTHER" id="PTHR38418:SF2">
    <property type="entry name" value="SUGAR ISOMERASE, KPSF_GUTQ (AFU_ORTHOLOGUE AFUA_6G08860)"/>
    <property type="match status" value="1"/>
</dbReference>
<evidence type="ECO:0000256" key="1">
    <source>
        <dbReference type="SAM" id="MobiDB-lite"/>
    </source>
</evidence>
<reference evidence="3" key="1">
    <citation type="journal article" date="2023" name="Mol. Phylogenet. Evol.">
        <title>Genome-scale phylogeny and comparative genomics of the fungal order Sordariales.</title>
        <authorList>
            <person name="Hensen N."/>
            <person name="Bonometti L."/>
            <person name="Westerberg I."/>
            <person name="Brannstrom I.O."/>
            <person name="Guillou S."/>
            <person name="Cros-Aarteil S."/>
            <person name="Calhoun S."/>
            <person name="Haridas S."/>
            <person name="Kuo A."/>
            <person name="Mondo S."/>
            <person name="Pangilinan J."/>
            <person name="Riley R."/>
            <person name="LaButti K."/>
            <person name="Andreopoulos B."/>
            <person name="Lipzen A."/>
            <person name="Chen C."/>
            <person name="Yan M."/>
            <person name="Daum C."/>
            <person name="Ng V."/>
            <person name="Clum A."/>
            <person name="Steindorff A."/>
            <person name="Ohm R.A."/>
            <person name="Martin F."/>
            <person name="Silar P."/>
            <person name="Natvig D.O."/>
            <person name="Lalanne C."/>
            <person name="Gautier V."/>
            <person name="Ament-Velasquez S.L."/>
            <person name="Kruys A."/>
            <person name="Hutchinson M.I."/>
            <person name="Powell A.J."/>
            <person name="Barry K."/>
            <person name="Miller A.N."/>
            <person name="Grigoriev I.V."/>
            <person name="Debuchy R."/>
            <person name="Gladieux P."/>
            <person name="Hiltunen Thoren M."/>
            <person name="Johannesson H."/>
        </authorList>
    </citation>
    <scope>NUCLEOTIDE SEQUENCE</scope>
    <source>
        <strain evidence="3">CBS 333.67</strain>
    </source>
</reference>
<evidence type="ECO:0000313" key="4">
    <source>
        <dbReference type="Proteomes" id="UP001273166"/>
    </source>
</evidence>
<sequence length="418" mass="44859">MVQQCTQRFPPSPITPAESDSSLAIESLNLQTDITACDKKLAVEGRVSRAVHVLATETSALQNLTQLYASDRFARDEFNRAIETLTRRQASGGKLVLIGVGKSGHIAKKLVATFNSLAIQAVFLHPTEALHGDLGQISQRDTLLLITFSGKTPELLTLLPHLDRSLPLILITSHTCPETCELVRHRPDTILLPAPVHEEETTSFGVPAPTTSTTVALAVGDALAIVASHEMHSCVASVFARNHPGGAIGAALRGTKPREDVRSVMVCLEDISSLQHHTRGNPTGLDVLRAGYASPSGWVKLVPDEDGHSGSVSGRETGGVIAPRRIRRMDAEDMSRPLDELKKWLVAPRSGFIPVAADTSVQRAAEWIRGLRTATTTIAGEESEDHEGGAYGDEAIVAVMERGECIGLLEVGRLLEEA</sequence>
<dbReference type="Proteomes" id="UP001273166">
    <property type="component" value="Unassembled WGS sequence"/>
</dbReference>
<dbReference type="RefSeq" id="XP_062723655.1">
    <property type="nucleotide sequence ID" value="XM_062871412.1"/>
</dbReference>
<dbReference type="Pfam" id="PF01380">
    <property type="entry name" value="SIS"/>
    <property type="match status" value="1"/>
</dbReference>
<proteinExistence type="predicted"/>
<comment type="caution">
    <text evidence="3">The sequence shown here is derived from an EMBL/GenBank/DDBJ whole genome shotgun (WGS) entry which is preliminary data.</text>
</comment>
<accession>A0AAJ0GXV4</accession>
<dbReference type="PROSITE" id="PS51464">
    <property type="entry name" value="SIS"/>
    <property type="match status" value="1"/>
</dbReference>
<protein>
    <recommendedName>
        <fullName evidence="2">SIS domain-containing protein</fullName>
    </recommendedName>
</protein>
<dbReference type="GO" id="GO:0097367">
    <property type="term" value="F:carbohydrate derivative binding"/>
    <property type="evidence" value="ECO:0007669"/>
    <property type="project" value="InterPro"/>
</dbReference>
<name>A0AAJ0GXV4_9PEZI</name>
<dbReference type="InterPro" id="IPR035474">
    <property type="entry name" value="SIS_Kpsf"/>
</dbReference>
<dbReference type="PANTHER" id="PTHR38418">
    <property type="entry name" value="SUGAR ISOMERASE, KPSF/GUTQ (AFU_ORTHOLOGUE AFUA_6G08860)"/>
    <property type="match status" value="1"/>
</dbReference>
<dbReference type="InterPro" id="IPR046348">
    <property type="entry name" value="SIS_dom_sf"/>
</dbReference>
<dbReference type="GeneID" id="87890241"/>
<dbReference type="GO" id="GO:1901135">
    <property type="term" value="P:carbohydrate derivative metabolic process"/>
    <property type="evidence" value="ECO:0007669"/>
    <property type="project" value="InterPro"/>
</dbReference>
<feature type="region of interest" description="Disordered" evidence="1">
    <location>
        <begin position="1"/>
        <end position="20"/>
    </location>
</feature>
<reference evidence="3" key="2">
    <citation type="submission" date="2023-06" db="EMBL/GenBank/DDBJ databases">
        <authorList>
            <consortium name="Lawrence Berkeley National Laboratory"/>
            <person name="Mondo S.J."/>
            <person name="Hensen N."/>
            <person name="Bonometti L."/>
            <person name="Westerberg I."/>
            <person name="Brannstrom I.O."/>
            <person name="Guillou S."/>
            <person name="Cros-Aarteil S."/>
            <person name="Calhoun S."/>
            <person name="Haridas S."/>
            <person name="Kuo A."/>
            <person name="Pangilinan J."/>
            <person name="Riley R."/>
            <person name="Labutti K."/>
            <person name="Andreopoulos B."/>
            <person name="Lipzen A."/>
            <person name="Chen C."/>
            <person name="Yanf M."/>
            <person name="Daum C."/>
            <person name="Ng V."/>
            <person name="Clum A."/>
            <person name="Steindorff A."/>
            <person name="Ohm R."/>
            <person name="Martin F."/>
            <person name="Silar P."/>
            <person name="Natvig D."/>
            <person name="Lalanne C."/>
            <person name="Gautier V."/>
            <person name="Ament-Velasquez S.L."/>
            <person name="Kruys A."/>
            <person name="Hutchinson M.I."/>
            <person name="Powell A.J."/>
            <person name="Barry K."/>
            <person name="Miller A.N."/>
            <person name="Grigoriev I.V."/>
            <person name="Debuchy R."/>
            <person name="Gladieux P."/>
            <person name="Thoren M.H."/>
            <person name="Johannesson H."/>
        </authorList>
    </citation>
    <scope>NUCLEOTIDE SEQUENCE</scope>
    <source>
        <strain evidence="3">CBS 333.67</strain>
    </source>
</reference>
<dbReference type="EMBL" id="JAUDZG010000002">
    <property type="protein sequence ID" value="KAK3307875.1"/>
    <property type="molecule type" value="Genomic_DNA"/>
</dbReference>
<dbReference type="CDD" id="cd05014">
    <property type="entry name" value="SIS_Kpsf"/>
    <property type="match status" value="1"/>
</dbReference>
<organism evidence="3 4">
    <name type="scientific">Chaetomium strumarium</name>
    <dbReference type="NCBI Taxonomy" id="1170767"/>
    <lineage>
        <taxon>Eukaryota</taxon>
        <taxon>Fungi</taxon>
        <taxon>Dikarya</taxon>
        <taxon>Ascomycota</taxon>
        <taxon>Pezizomycotina</taxon>
        <taxon>Sordariomycetes</taxon>
        <taxon>Sordariomycetidae</taxon>
        <taxon>Sordariales</taxon>
        <taxon>Chaetomiaceae</taxon>
        <taxon>Chaetomium</taxon>
    </lineage>
</organism>
<evidence type="ECO:0000259" key="2">
    <source>
        <dbReference type="PROSITE" id="PS51464"/>
    </source>
</evidence>
<dbReference type="SUPFAM" id="SSF53697">
    <property type="entry name" value="SIS domain"/>
    <property type="match status" value="1"/>
</dbReference>
<keyword evidence="4" id="KW-1185">Reference proteome</keyword>
<dbReference type="AlphaFoldDB" id="A0AAJ0GXV4"/>
<feature type="domain" description="SIS" evidence="2">
    <location>
        <begin position="81"/>
        <end position="244"/>
    </location>
</feature>
<dbReference type="InterPro" id="IPR001347">
    <property type="entry name" value="SIS_dom"/>
</dbReference>